<sequence>MQTITLNFHIGQEAILHLDISVDVTNADLTVTFFLSY</sequence>
<dbReference type="Proteomes" id="UP000001511">
    <property type="component" value="Chromosome"/>
</dbReference>
<name>D7E5B6_NOSA0</name>
<dbReference type="EMBL" id="CP002059">
    <property type="protein sequence ID" value="ADI65476.1"/>
    <property type="molecule type" value="Genomic_DNA"/>
</dbReference>
<proteinExistence type="predicted"/>
<dbReference type="AlphaFoldDB" id="D7E5B6"/>
<accession>D7E5B6</accession>
<organism evidence="1 2">
    <name type="scientific">Nostoc azollae (strain 0708)</name>
    <name type="common">Anabaena azollae (strain 0708)</name>
    <dbReference type="NCBI Taxonomy" id="551115"/>
    <lineage>
        <taxon>Bacteria</taxon>
        <taxon>Bacillati</taxon>
        <taxon>Cyanobacteriota</taxon>
        <taxon>Cyanophyceae</taxon>
        <taxon>Nostocales</taxon>
        <taxon>Nostocaceae</taxon>
        <taxon>Trichormus</taxon>
    </lineage>
</organism>
<keyword evidence="2" id="KW-1185">Reference proteome</keyword>
<protein>
    <submittedName>
        <fullName evidence="1">Uncharacterized protein</fullName>
    </submittedName>
</protein>
<dbReference type="HOGENOM" id="CLU_3346611_0_0_3"/>
<gene>
    <name evidence="1" type="ordered locus">Aazo_3987</name>
</gene>
<evidence type="ECO:0000313" key="2">
    <source>
        <dbReference type="Proteomes" id="UP000001511"/>
    </source>
</evidence>
<dbReference type="KEGG" id="naz:Aazo_3987"/>
<evidence type="ECO:0000313" key="1">
    <source>
        <dbReference type="EMBL" id="ADI65476.1"/>
    </source>
</evidence>
<reference evidence="1 2" key="1">
    <citation type="journal article" date="2010" name="PLoS ONE">
        <title>Genome erosion in a nitrogen-fixing vertically transmitted endosymbiotic multicellular cyanobacterium.</title>
        <authorList>
            <person name="Ran L."/>
            <person name="Larsson J."/>
            <person name="Vigil-Stenman T."/>
            <person name="Nylander J.A."/>
            <person name="Ininbergs K."/>
            <person name="Zheng W.W."/>
            <person name="Lapidus A."/>
            <person name="Lowry S."/>
            <person name="Haselkorn R."/>
            <person name="Bergman B."/>
        </authorList>
    </citation>
    <scope>NUCLEOTIDE SEQUENCE [LARGE SCALE GENOMIC DNA]</scope>
    <source>
        <strain evidence="1 2">0708</strain>
    </source>
</reference>